<organism evidence="1 2">
    <name type="scientific">Burkholderia multivorans CGD2</name>
    <dbReference type="NCBI Taxonomy" id="513052"/>
    <lineage>
        <taxon>Bacteria</taxon>
        <taxon>Pseudomonadati</taxon>
        <taxon>Pseudomonadota</taxon>
        <taxon>Betaproteobacteria</taxon>
        <taxon>Burkholderiales</taxon>
        <taxon>Burkholderiaceae</taxon>
        <taxon>Burkholderia</taxon>
        <taxon>Burkholderia cepacia complex</taxon>
    </lineage>
</organism>
<accession>B9C0B6</accession>
<name>B9C0B6_9BURK</name>
<evidence type="ECO:0000313" key="2">
    <source>
        <dbReference type="Proteomes" id="UP000004535"/>
    </source>
</evidence>
<dbReference type="Proteomes" id="UP000004535">
    <property type="component" value="Unassembled WGS sequence"/>
</dbReference>
<evidence type="ECO:0000313" key="1">
    <source>
        <dbReference type="EMBL" id="EEE03508.1"/>
    </source>
</evidence>
<dbReference type="EMBL" id="ACFC01000025">
    <property type="protein sequence ID" value="EEE03508.1"/>
    <property type="molecule type" value="Genomic_DNA"/>
</dbReference>
<sequence length="49" mass="5569">MRGVERGMFQCSHRGLRQGACARIRTAMCRPLRRWAGERSCTCPSVLDT</sequence>
<dbReference type="AlphaFoldDB" id="B9C0B6"/>
<gene>
    <name evidence="1" type="ORF">BURMUCGD2_0103</name>
</gene>
<reference evidence="1 2" key="1">
    <citation type="journal article" date="2012" name="J. Bacteriol.">
        <title>Draft Genome Sequence Determination for Cystic Fibrosis and Chronic Granulomatous Disease Burkholderia multivorans Isolates.</title>
        <authorList>
            <person name="Varga J.J."/>
            <person name="Losada L."/>
            <person name="Zelazny A.M."/>
            <person name="Brinkac L."/>
            <person name="Harkins D."/>
            <person name="Radune D."/>
            <person name="Hostetler J."/>
            <person name="Sampaio E.P."/>
            <person name="Ronning C.M."/>
            <person name="Nierman W.C."/>
            <person name="Greenberg D.E."/>
            <person name="Holland S.M."/>
            <person name="Goldberg J.B."/>
        </authorList>
    </citation>
    <scope>NUCLEOTIDE SEQUENCE [LARGE SCALE GENOMIC DNA]</scope>
    <source>
        <strain evidence="1 2">CGD2</strain>
    </source>
</reference>
<comment type="caution">
    <text evidence="1">The sequence shown here is derived from an EMBL/GenBank/DDBJ whole genome shotgun (WGS) entry which is preliminary data.</text>
</comment>
<protein>
    <submittedName>
        <fullName evidence="1">Uncharacterized protein</fullName>
    </submittedName>
</protein>
<proteinExistence type="predicted"/>